<dbReference type="InterPro" id="IPR035903">
    <property type="entry name" value="HesB-like_dom_sf"/>
</dbReference>
<dbReference type="GO" id="GO:0051537">
    <property type="term" value="F:2 iron, 2 sulfur cluster binding"/>
    <property type="evidence" value="ECO:0007669"/>
    <property type="project" value="TreeGrafter"/>
</dbReference>
<accession>A0A1G1ZGB9</accession>
<dbReference type="AlphaFoldDB" id="A0A1G1ZGB9"/>
<dbReference type="PANTHER" id="PTHR43011:SF1">
    <property type="entry name" value="IRON-SULFUR CLUSTER ASSEMBLY 2 HOMOLOG, MITOCHONDRIAL"/>
    <property type="match status" value="1"/>
</dbReference>
<evidence type="ECO:0008006" key="3">
    <source>
        <dbReference type="Google" id="ProtNLM"/>
    </source>
</evidence>
<gene>
    <name evidence="1" type="ORF">A3B92_03260</name>
</gene>
<comment type="caution">
    <text evidence="1">The sequence shown here is derived from an EMBL/GenBank/DDBJ whole genome shotgun (WGS) entry which is preliminary data.</text>
</comment>
<proteinExistence type="predicted"/>
<evidence type="ECO:0000313" key="1">
    <source>
        <dbReference type="EMBL" id="OGY63658.1"/>
    </source>
</evidence>
<evidence type="ECO:0000313" key="2">
    <source>
        <dbReference type="Proteomes" id="UP000177960"/>
    </source>
</evidence>
<dbReference type="InterPro" id="IPR016092">
    <property type="entry name" value="ATAP"/>
</dbReference>
<dbReference type="Proteomes" id="UP000177960">
    <property type="component" value="Unassembled WGS sequence"/>
</dbReference>
<dbReference type="STRING" id="1798404.A3B92_03260"/>
<name>A0A1G1ZGB9_9BACT</name>
<dbReference type="SUPFAM" id="SSF89360">
    <property type="entry name" value="HesB-like domain"/>
    <property type="match status" value="1"/>
</dbReference>
<sequence length="105" mass="11529">MDNSKFPQDCGVQFGLKAGGCSGMQYEIKAEMSPKEDDKVFEKIYKSDGASHTARIFINPPSLKFLAGSIIDYGLDHKQHNFTETFLITNPNEKGSCGCGQSPSF</sequence>
<dbReference type="Gene3D" id="2.60.300.12">
    <property type="entry name" value="HesB-like domain"/>
    <property type="match status" value="1"/>
</dbReference>
<dbReference type="GO" id="GO:0005506">
    <property type="term" value="F:iron ion binding"/>
    <property type="evidence" value="ECO:0007669"/>
    <property type="project" value="TreeGrafter"/>
</dbReference>
<protein>
    <recommendedName>
        <fullName evidence="3">FeS cluster biogenesis domain-containing protein</fullName>
    </recommendedName>
</protein>
<dbReference type="EMBL" id="MHJG01000020">
    <property type="protein sequence ID" value="OGY63658.1"/>
    <property type="molecule type" value="Genomic_DNA"/>
</dbReference>
<dbReference type="GO" id="GO:0016226">
    <property type="term" value="P:iron-sulfur cluster assembly"/>
    <property type="evidence" value="ECO:0007669"/>
    <property type="project" value="InterPro"/>
</dbReference>
<dbReference type="GO" id="GO:0051539">
    <property type="term" value="F:4 iron, 4 sulfur cluster binding"/>
    <property type="evidence" value="ECO:0007669"/>
    <property type="project" value="TreeGrafter"/>
</dbReference>
<dbReference type="PANTHER" id="PTHR43011">
    <property type="entry name" value="IRON-SULFUR CLUSTER ASSEMBLY 2 HOMOLOG, MITOCHONDRIAL"/>
    <property type="match status" value="1"/>
</dbReference>
<dbReference type="NCBIfam" id="TIGR00049">
    <property type="entry name" value="iron-sulfur cluster assembly accessory protein"/>
    <property type="match status" value="1"/>
</dbReference>
<reference evidence="1 2" key="1">
    <citation type="journal article" date="2016" name="Nat. Commun.">
        <title>Thousands of microbial genomes shed light on interconnected biogeochemical processes in an aquifer system.</title>
        <authorList>
            <person name="Anantharaman K."/>
            <person name="Brown C.T."/>
            <person name="Hug L.A."/>
            <person name="Sharon I."/>
            <person name="Castelle C.J."/>
            <person name="Probst A.J."/>
            <person name="Thomas B.C."/>
            <person name="Singh A."/>
            <person name="Wilkins M.J."/>
            <person name="Karaoz U."/>
            <person name="Brodie E.L."/>
            <person name="Williams K.H."/>
            <person name="Hubbard S.S."/>
            <person name="Banfield J.F."/>
        </authorList>
    </citation>
    <scope>NUCLEOTIDE SEQUENCE [LARGE SCALE GENOMIC DNA]</scope>
</reference>
<organism evidence="1 2">
    <name type="scientific">Candidatus Harrisonbacteria bacterium RIFCSPHIGHO2_02_FULL_42_16</name>
    <dbReference type="NCBI Taxonomy" id="1798404"/>
    <lineage>
        <taxon>Bacteria</taxon>
        <taxon>Candidatus Harrisoniibacteriota</taxon>
    </lineage>
</organism>